<comment type="subunit">
    <text evidence="8">DNA polymerase III contains a core (composed of alpha, epsilon and theta chains) that associates with a tau subunit. This core dimerizes to form the POLIII' complex. PolIII' associates with the gamma complex (composed of gamma, delta, delta', psi and chi chains) and with the beta chain to form the complete DNA polymerase III complex.</text>
</comment>
<comment type="caution">
    <text evidence="11">The sequence shown here is derived from an EMBL/GenBank/DDBJ whole genome shotgun (WGS) entry which is preliminary data.</text>
</comment>
<dbReference type="PANTHER" id="PTHR11669">
    <property type="entry name" value="REPLICATION FACTOR C / DNA POLYMERASE III GAMMA-TAU SUBUNIT"/>
    <property type="match status" value="1"/>
</dbReference>
<evidence type="ECO:0000313" key="12">
    <source>
        <dbReference type="Proteomes" id="UP000178999"/>
    </source>
</evidence>
<dbReference type="GO" id="GO:0046872">
    <property type="term" value="F:metal ion binding"/>
    <property type="evidence" value="ECO:0007669"/>
    <property type="project" value="UniProtKB-KW"/>
</dbReference>
<evidence type="ECO:0000256" key="8">
    <source>
        <dbReference type="RuleBase" id="RU364063"/>
    </source>
</evidence>
<sequence>MTLYRKYRPQTISELDLESVREELTRLVSVASIPHAILFTGPKGTGKTSAARILAKIVNCENLQKNHEPCNLCSQCLSITAGNNLDVIELDAASNRGIDDIRAIREEVVLAPSLAKKKIYIIDEVHMLTTEAANALLKTLEEPPDHVIFILATTDPQKLPATIISRLRVINFTQGSTSEILRELSRVVDKEKIKVDQESLTLIAKSAGGSFRDAVKILEGFVDEHNNIDHEKVVNSLLQTSLYSIDQHISLFKARDSKQLLSEIEKIISNGGSIKIYTNFIIQALREMLLGQEFEKDEKTFSLTKAELISLIELFLAASAEIAISPIPQLPIEIAVIKWCSQKSTSQENKIKTSEDKIDTENTSTTKEDALAPQTSSAVSLSISGDGQLDNTLWFRILSEVRAKHSGTEALLRAAAPKSFDGQRLCVGVYYRFHKEQLEVLEHKRLIEDVAAQVLGVPIKIFYELTERDKMPTKTNTPIDKPLTHAKDEDIIQAAKEIFGN</sequence>
<dbReference type="InterPro" id="IPR048448">
    <property type="entry name" value="DnaX-like_C"/>
</dbReference>
<feature type="compositionally biased region" description="Basic and acidic residues" evidence="9">
    <location>
        <begin position="350"/>
        <end position="370"/>
    </location>
</feature>
<accession>A0A1F8CX55</accession>
<evidence type="ECO:0000256" key="7">
    <source>
        <dbReference type="ARBA" id="ARBA00049244"/>
    </source>
</evidence>
<dbReference type="Pfam" id="PF22608">
    <property type="entry name" value="DNAX_ATPase_lid"/>
    <property type="match status" value="1"/>
</dbReference>
<reference evidence="11 12" key="1">
    <citation type="journal article" date="2016" name="Nat. Commun.">
        <title>Thousands of microbial genomes shed light on interconnected biogeochemical processes in an aquifer system.</title>
        <authorList>
            <person name="Anantharaman K."/>
            <person name="Brown C.T."/>
            <person name="Hug L.A."/>
            <person name="Sharon I."/>
            <person name="Castelle C.J."/>
            <person name="Probst A.J."/>
            <person name="Thomas B.C."/>
            <person name="Singh A."/>
            <person name="Wilkins M.J."/>
            <person name="Karaoz U."/>
            <person name="Brodie E.L."/>
            <person name="Williams K.H."/>
            <person name="Hubbard S.S."/>
            <person name="Banfield J.F."/>
        </authorList>
    </citation>
    <scope>NUCLEOTIDE SEQUENCE [LARGE SCALE GENOMIC DNA]</scope>
</reference>
<keyword evidence="8" id="KW-0808">Transferase</keyword>
<dbReference type="InterPro" id="IPR045085">
    <property type="entry name" value="HLD_clamp_pol_III_gamma_tau"/>
</dbReference>
<dbReference type="CDD" id="cd00009">
    <property type="entry name" value="AAA"/>
    <property type="match status" value="1"/>
</dbReference>
<dbReference type="AlphaFoldDB" id="A0A1F8CX55"/>
<evidence type="ECO:0000256" key="3">
    <source>
        <dbReference type="ARBA" id="ARBA00022741"/>
    </source>
</evidence>
<evidence type="ECO:0000256" key="4">
    <source>
        <dbReference type="ARBA" id="ARBA00022833"/>
    </source>
</evidence>
<protein>
    <recommendedName>
        <fullName evidence="8">DNA polymerase III subunit gamma/tau</fullName>
        <ecNumber evidence="8">2.7.7.7</ecNumber>
    </recommendedName>
</protein>
<dbReference type="EC" id="2.7.7.7" evidence="8"/>
<feature type="region of interest" description="Disordered" evidence="9">
    <location>
        <begin position="350"/>
        <end position="371"/>
    </location>
</feature>
<dbReference type="GO" id="GO:0003887">
    <property type="term" value="F:DNA-directed DNA polymerase activity"/>
    <property type="evidence" value="ECO:0007669"/>
    <property type="project" value="UniProtKB-KW"/>
</dbReference>
<evidence type="ECO:0000313" key="11">
    <source>
        <dbReference type="EMBL" id="OGM80125.1"/>
    </source>
</evidence>
<evidence type="ECO:0000259" key="10">
    <source>
        <dbReference type="SMART" id="SM00382"/>
    </source>
</evidence>
<keyword evidence="6 8" id="KW-0239">DNA-directed DNA polymerase</keyword>
<comment type="similarity">
    <text evidence="1 8">Belongs to the DnaX/STICHEL family.</text>
</comment>
<keyword evidence="8" id="KW-0548">Nucleotidyltransferase</keyword>
<gene>
    <name evidence="8" type="primary">dnaX</name>
    <name evidence="11" type="ORF">A2382_01635</name>
</gene>
<dbReference type="Pfam" id="PF13177">
    <property type="entry name" value="DNA_pol3_delta2"/>
    <property type="match status" value="1"/>
</dbReference>
<dbReference type="EMBL" id="MGHY01000004">
    <property type="protein sequence ID" value="OGM80125.1"/>
    <property type="molecule type" value="Genomic_DNA"/>
</dbReference>
<comment type="catalytic activity">
    <reaction evidence="7 8">
        <text>DNA(n) + a 2'-deoxyribonucleoside 5'-triphosphate = DNA(n+1) + diphosphate</text>
        <dbReference type="Rhea" id="RHEA:22508"/>
        <dbReference type="Rhea" id="RHEA-COMP:17339"/>
        <dbReference type="Rhea" id="RHEA-COMP:17340"/>
        <dbReference type="ChEBI" id="CHEBI:33019"/>
        <dbReference type="ChEBI" id="CHEBI:61560"/>
        <dbReference type="ChEBI" id="CHEBI:173112"/>
        <dbReference type="EC" id="2.7.7.7"/>
    </reaction>
</comment>
<name>A0A1F8CX55_9BACT</name>
<dbReference type="GO" id="GO:0009360">
    <property type="term" value="C:DNA polymerase III complex"/>
    <property type="evidence" value="ECO:0007669"/>
    <property type="project" value="InterPro"/>
</dbReference>
<proteinExistence type="inferred from homology"/>
<evidence type="ECO:0000256" key="6">
    <source>
        <dbReference type="ARBA" id="ARBA00022932"/>
    </source>
</evidence>
<organism evidence="11 12">
    <name type="scientific">Candidatus Woesebacteria bacterium RIFOXYB1_FULL_38_16</name>
    <dbReference type="NCBI Taxonomy" id="1802538"/>
    <lineage>
        <taxon>Bacteria</taxon>
        <taxon>Candidatus Woeseibacteriota</taxon>
    </lineage>
</organism>
<keyword evidence="5 8" id="KW-0067">ATP-binding</keyword>
<keyword evidence="2" id="KW-0479">Metal-binding</keyword>
<dbReference type="InterPro" id="IPR012763">
    <property type="entry name" value="DNA_pol_III_sug/sutau_N"/>
</dbReference>
<evidence type="ECO:0000256" key="2">
    <source>
        <dbReference type="ARBA" id="ARBA00022723"/>
    </source>
</evidence>
<keyword evidence="4" id="KW-0862">Zinc</keyword>
<dbReference type="SUPFAM" id="SSF52540">
    <property type="entry name" value="P-loop containing nucleoside triphosphate hydrolases"/>
    <property type="match status" value="1"/>
</dbReference>
<dbReference type="STRING" id="1802538.A2382_01635"/>
<evidence type="ECO:0000256" key="5">
    <source>
        <dbReference type="ARBA" id="ARBA00022840"/>
    </source>
</evidence>
<dbReference type="PANTHER" id="PTHR11669:SF0">
    <property type="entry name" value="PROTEIN STICHEL-LIKE 2"/>
    <property type="match status" value="1"/>
</dbReference>
<evidence type="ECO:0000256" key="1">
    <source>
        <dbReference type="ARBA" id="ARBA00006360"/>
    </source>
</evidence>
<dbReference type="GO" id="GO:0006261">
    <property type="term" value="P:DNA-templated DNA replication"/>
    <property type="evidence" value="ECO:0007669"/>
    <property type="project" value="TreeGrafter"/>
</dbReference>
<dbReference type="Proteomes" id="UP000178999">
    <property type="component" value="Unassembled WGS sequence"/>
</dbReference>
<dbReference type="InterPro" id="IPR050238">
    <property type="entry name" value="DNA_Rep/Repair_Clamp_Loader"/>
</dbReference>
<dbReference type="Pfam" id="PF20964">
    <property type="entry name" value="DnaX_C"/>
    <property type="match status" value="1"/>
</dbReference>
<keyword evidence="8" id="KW-0235">DNA replication</keyword>
<dbReference type="Gene3D" id="1.10.8.60">
    <property type="match status" value="1"/>
</dbReference>
<evidence type="ECO:0000256" key="9">
    <source>
        <dbReference type="SAM" id="MobiDB-lite"/>
    </source>
</evidence>
<dbReference type="GO" id="GO:0005524">
    <property type="term" value="F:ATP binding"/>
    <property type="evidence" value="ECO:0007669"/>
    <property type="project" value="UniProtKB-KW"/>
</dbReference>
<dbReference type="SMART" id="SM00382">
    <property type="entry name" value="AAA"/>
    <property type="match status" value="1"/>
</dbReference>
<dbReference type="PRINTS" id="PR00300">
    <property type="entry name" value="CLPPROTEASEA"/>
</dbReference>
<comment type="function">
    <text evidence="8">DNA polymerase III is a complex, multichain enzyme responsible for most of the replicative synthesis in bacteria. This DNA polymerase also exhibits 3' to 5' exonuclease activity.</text>
</comment>
<keyword evidence="3 8" id="KW-0547">Nucleotide-binding</keyword>
<dbReference type="NCBIfam" id="TIGR02397">
    <property type="entry name" value="dnaX_nterm"/>
    <property type="match status" value="1"/>
</dbReference>
<feature type="domain" description="AAA+ ATPase" evidence="10">
    <location>
        <begin position="33"/>
        <end position="175"/>
    </location>
</feature>
<dbReference type="Gene3D" id="3.40.50.300">
    <property type="entry name" value="P-loop containing nucleotide triphosphate hydrolases"/>
    <property type="match status" value="1"/>
</dbReference>
<dbReference type="InterPro" id="IPR027417">
    <property type="entry name" value="P-loop_NTPase"/>
</dbReference>
<dbReference type="InterPro" id="IPR001270">
    <property type="entry name" value="ClpA/B"/>
</dbReference>
<dbReference type="InterPro" id="IPR003593">
    <property type="entry name" value="AAA+_ATPase"/>
</dbReference>